<feature type="chain" id="PRO_5020469202" evidence="1">
    <location>
        <begin position="24"/>
        <end position="76"/>
    </location>
</feature>
<comment type="caution">
    <text evidence="2">The sequence shown here is derived from an EMBL/GenBank/DDBJ whole genome shotgun (WGS) entry which is preliminary data.</text>
</comment>
<evidence type="ECO:0000313" key="3">
    <source>
        <dbReference type="Proteomes" id="UP000294155"/>
    </source>
</evidence>
<sequence>MSKVLLLFCVLLLVAGATSSAEAARPTAYVRAKMKGRVYVHRPNYKLYKARKRQRHAWLGQLLPKRLVTPAARSRF</sequence>
<feature type="signal peptide" evidence="1">
    <location>
        <begin position="1"/>
        <end position="23"/>
    </location>
</feature>
<gene>
    <name evidence="2" type="ORF">EWM57_03270</name>
</gene>
<dbReference type="EMBL" id="SEWE01000004">
    <property type="protein sequence ID" value="RYU83320.1"/>
    <property type="molecule type" value="Genomic_DNA"/>
</dbReference>
<keyword evidence="3" id="KW-1185">Reference proteome</keyword>
<reference evidence="2 3" key="1">
    <citation type="submission" date="2019-02" db="EMBL/GenBank/DDBJ databases">
        <title>Bacterial novel species isolated from soil.</title>
        <authorList>
            <person name="Jung H.-Y."/>
        </authorList>
    </citation>
    <scope>NUCLEOTIDE SEQUENCE [LARGE SCALE GENOMIC DNA]</scope>
    <source>
        <strain evidence="2 3">1-3-3-3</strain>
    </source>
</reference>
<evidence type="ECO:0000313" key="2">
    <source>
        <dbReference type="EMBL" id="RYU83320.1"/>
    </source>
</evidence>
<evidence type="ECO:0000256" key="1">
    <source>
        <dbReference type="SAM" id="SignalP"/>
    </source>
</evidence>
<dbReference type="AlphaFoldDB" id="A0A4Q5LH37"/>
<protein>
    <submittedName>
        <fullName evidence="2">Uncharacterized protein</fullName>
    </submittedName>
</protein>
<dbReference type="OrthoDB" id="887364at2"/>
<name>A0A4Q5LH37_9BACT</name>
<accession>A0A4Q5LH37</accession>
<keyword evidence="1" id="KW-0732">Signal</keyword>
<proteinExistence type="predicted"/>
<organism evidence="2 3">
    <name type="scientific">Hymenobacter persicinus</name>
    <dbReference type="NCBI Taxonomy" id="2025506"/>
    <lineage>
        <taxon>Bacteria</taxon>
        <taxon>Pseudomonadati</taxon>
        <taxon>Bacteroidota</taxon>
        <taxon>Cytophagia</taxon>
        <taxon>Cytophagales</taxon>
        <taxon>Hymenobacteraceae</taxon>
        <taxon>Hymenobacter</taxon>
    </lineage>
</organism>
<dbReference type="Proteomes" id="UP000294155">
    <property type="component" value="Unassembled WGS sequence"/>
</dbReference>
<dbReference type="RefSeq" id="WP_129919700.1">
    <property type="nucleotide sequence ID" value="NZ_SEWE01000004.1"/>
</dbReference>